<feature type="compositionally biased region" description="Polar residues" evidence="1">
    <location>
        <begin position="239"/>
        <end position="254"/>
    </location>
</feature>
<reference evidence="2" key="1">
    <citation type="submission" date="2014-11" db="EMBL/GenBank/DDBJ databases">
        <authorList>
            <person name="Otto D Thomas"/>
            <person name="Naeem Raeece"/>
        </authorList>
    </citation>
    <scope>NUCLEOTIDE SEQUENCE</scope>
</reference>
<feature type="compositionally biased region" description="Polar residues" evidence="1">
    <location>
        <begin position="360"/>
        <end position="378"/>
    </location>
</feature>
<accession>A0A0G4HLC4</accession>
<feature type="compositionally biased region" description="Polar residues" evidence="1">
    <location>
        <begin position="329"/>
        <end position="347"/>
    </location>
</feature>
<feature type="compositionally biased region" description="Basic and acidic residues" evidence="1">
    <location>
        <begin position="380"/>
        <end position="404"/>
    </location>
</feature>
<feature type="compositionally biased region" description="Basic and acidic residues" evidence="1">
    <location>
        <begin position="103"/>
        <end position="120"/>
    </location>
</feature>
<dbReference type="VEuPathDB" id="CryptoDB:Cvel_7319"/>
<sequence>MIGPKAESRRSALSHGCVMREREREVVIQIAPCDPAGIPGEAPEPAKATEAADSRDENDSLEGRFQPEDPERGVSIERLNMETKESDGEDKGRHGDGCIAEQVMRDASAECDEAEARRASSAEVDESTSRGEEDEDDGEESRWLTLAIQWHGFSQTDLHRLSLIVLRKLFPVASSAVSEHLGDPGLSPSKPFGQAEDIIQSREMRLGSLPPMRMQGSPEVPCDLMQVAHDDFRERTFLQTTLPKGPSADQTGEDTQTERGGGVNPRTFLQTTLPKGPSADQTGEETQTENGGGVNPRTFCQTTLPKGPSADQRGEETQRESGGGVNPRTFLQTTLPKGPSADQTGEDTQTERGGGVNPRTFRQTTLPKGPSADQTGEETQTERESEKGKEVCSDGIETKSEKNNTESQEGNVNLLGENFEEAGGGAREFKAQHDVVPSVFKAARD</sequence>
<dbReference type="AlphaFoldDB" id="A0A0G4HLC4"/>
<feature type="compositionally biased region" description="Basic and acidic residues" evidence="1">
    <location>
        <begin position="50"/>
        <end position="96"/>
    </location>
</feature>
<organism evidence="2">
    <name type="scientific">Chromera velia CCMP2878</name>
    <dbReference type="NCBI Taxonomy" id="1169474"/>
    <lineage>
        <taxon>Eukaryota</taxon>
        <taxon>Sar</taxon>
        <taxon>Alveolata</taxon>
        <taxon>Colpodellida</taxon>
        <taxon>Chromeraceae</taxon>
        <taxon>Chromera</taxon>
    </lineage>
</organism>
<feature type="compositionally biased region" description="Low complexity" evidence="1">
    <location>
        <begin position="35"/>
        <end position="49"/>
    </location>
</feature>
<feature type="region of interest" description="Disordered" evidence="1">
    <location>
        <begin position="32"/>
        <end position="140"/>
    </location>
</feature>
<feature type="region of interest" description="Disordered" evidence="1">
    <location>
        <begin position="239"/>
        <end position="412"/>
    </location>
</feature>
<proteinExistence type="predicted"/>
<name>A0A0G4HLC4_9ALVE</name>
<evidence type="ECO:0000313" key="2">
    <source>
        <dbReference type="EMBL" id="CEM44872.1"/>
    </source>
</evidence>
<dbReference type="EMBL" id="CDMZ01003039">
    <property type="protein sequence ID" value="CEM44872.1"/>
    <property type="molecule type" value="Genomic_DNA"/>
</dbReference>
<evidence type="ECO:0000256" key="1">
    <source>
        <dbReference type="SAM" id="MobiDB-lite"/>
    </source>
</evidence>
<gene>
    <name evidence="2" type="ORF">Cvel_7319</name>
</gene>
<protein>
    <submittedName>
        <fullName evidence="2">Uncharacterized protein</fullName>
    </submittedName>
</protein>